<evidence type="ECO:0000256" key="2">
    <source>
        <dbReference type="ARBA" id="ARBA00005642"/>
    </source>
</evidence>
<dbReference type="FunFam" id="3.30.2350.10:FF:000011">
    <property type="entry name" value="tRNA pseudouridine synthase B"/>
    <property type="match status" value="1"/>
</dbReference>
<comment type="function">
    <text evidence="5">Responsible for synthesis of pseudouridine from uracil-55 in the psi GC loop of transfer RNAs.</text>
</comment>
<keyword evidence="4 5" id="KW-0413">Isomerase</keyword>
<protein>
    <recommendedName>
        <fullName evidence="5">tRNA pseudouridine synthase B</fullName>
        <ecNumber evidence="5">5.4.99.25</ecNumber>
    </recommendedName>
    <alternativeName>
        <fullName evidence="5">tRNA pseudouridine(55) synthase</fullName>
        <shortName evidence="5">Psi55 synthase</shortName>
    </alternativeName>
    <alternativeName>
        <fullName evidence="5">tRNA pseudouridylate synthase</fullName>
    </alternativeName>
    <alternativeName>
        <fullName evidence="5">tRNA-uridine isomerase</fullName>
    </alternativeName>
</protein>
<evidence type="ECO:0000259" key="6">
    <source>
        <dbReference type="Pfam" id="PF01509"/>
    </source>
</evidence>
<dbReference type="GO" id="GO:0031119">
    <property type="term" value="P:tRNA pseudouridine synthesis"/>
    <property type="evidence" value="ECO:0007669"/>
    <property type="project" value="UniProtKB-UniRule"/>
</dbReference>
<evidence type="ECO:0000256" key="5">
    <source>
        <dbReference type="HAMAP-Rule" id="MF_01080"/>
    </source>
</evidence>
<organism evidence="7 8">
    <name type="scientific">Companilactobacillus mishanensis</name>
    <dbReference type="NCBI Taxonomy" id="2486008"/>
    <lineage>
        <taxon>Bacteria</taxon>
        <taxon>Bacillati</taxon>
        <taxon>Bacillota</taxon>
        <taxon>Bacilli</taxon>
        <taxon>Lactobacillales</taxon>
        <taxon>Lactobacillaceae</taxon>
        <taxon>Companilactobacillus</taxon>
    </lineage>
</organism>
<dbReference type="PANTHER" id="PTHR13767:SF2">
    <property type="entry name" value="PSEUDOURIDYLATE SYNTHASE TRUB1"/>
    <property type="match status" value="1"/>
</dbReference>
<accession>A0A5P0ZEP7</accession>
<dbReference type="InterPro" id="IPR020103">
    <property type="entry name" value="PsdUridine_synth_cat_dom_sf"/>
</dbReference>
<evidence type="ECO:0000256" key="4">
    <source>
        <dbReference type="ARBA" id="ARBA00023235"/>
    </source>
</evidence>
<dbReference type="InterPro" id="IPR002501">
    <property type="entry name" value="PsdUridine_synth_N"/>
</dbReference>
<comment type="catalytic activity">
    <reaction evidence="1 5">
        <text>uridine(55) in tRNA = pseudouridine(55) in tRNA</text>
        <dbReference type="Rhea" id="RHEA:42532"/>
        <dbReference type="Rhea" id="RHEA-COMP:10101"/>
        <dbReference type="Rhea" id="RHEA-COMP:10102"/>
        <dbReference type="ChEBI" id="CHEBI:65314"/>
        <dbReference type="ChEBI" id="CHEBI:65315"/>
        <dbReference type="EC" id="5.4.99.25"/>
    </reaction>
</comment>
<dbReference type="Proteomes" id="UP000380386">
    <property type="component" value="Unassembled WGS sequence"/>
</dbReference>
<keyword evidence="3 5" id="KW-0819">tRNA processing</keyword>
<evidence type="ECO:0000256" key="3">
    <source>
        <dbReference type="ARBA" id="ARBA00022694"/>
    </source>
</evidence>
<name>A0A5P0ZEP7_9LACO</name>
<feature type="domain" description="Pseudouridine synthase II N-terminal" evidence="6">
    <location>
        <begin position="23"/>
        <end position="179"/>
    </location>
</feature>
<comment type="similarity">
    <text evidence="2 5">Belongs to the pseudouridine synthase TruB family. Type 1 subfamily.</text>
</comment>
<dbReference type="Gene3D" id="3.30.2350.10">
    <property type="entry name" value="Pseudouridine synthase"/>
    <property type="match status" value="1"/>
</dbReference>
<gene>
    <name evidence="5 7" type="primary">truB</name>
    <name evidence="7" type="ORF">FHL02_00650</name>
</gene>
<evidence type="ECO:0000313" key="7">
    <source>
        <dbReference type="EMBL" id="MQS51522.1"/>
    </source>
</evidence>
<reference evidence="7 8" key="1">
    <citation type="journal article" date="2019" name="Syst. Appl. Microbiol.">
        <title>Polyphasic characterization of two novel Lactobacillus spp. isolated from blown salami packages: Description of Lactobacillus halodurans sp. nov. and Lactobacillus salsicarnum sp. nov.</title>
        <authorList>
            <person name="Schuster J.A."/>
            <person name="Klingl A."/>
            <person name="Vogel R.F."/>
            <person name="Ehrmann M.A."/>
        </authorList>
    </citation>
    <scope>NUCLEOTIDE SEQUENCE [LARGE SCALE GENOMIC DNA]</scope>
    <source>
        <strain evidence="7 8">TMW 1.2118</strain>
    </source>
</reference>
<dbReference type="InterPro" id="IPR014780">
    <property type="entry name" value="tRNA_psdUridine_synth_TruB"/>
</dbReference>
<comment type="caution">
    <text evidence="7">The sequence shown here is derived from an EMBL/GenBank/DDBJ whole genome shotgun (WGS) entry which is preliminary data.</text>
</comment>
<dbReference type="AlphaFoldDB" id="A0A5P0ZEP7"/>
<evidence type="ECO:0000256" key="1">
    <source>
        <dbReference type="ARBA" id="ARBA00000385"/>
    </source>
</evidence>
<dbReference type="OrthoDB" id="9802309at2"/>
<dbReference type="RefSeq" id="WP_153381542.1">
    <property type="nucleotide sequence ID" value="NZ_VDFM01000001.1"/>
</dbReference>
<dbReference type="HAMAP" id="MF_01080">
    <property type="entry name" value="TruB_bact"/>
    <property type="match status" value="1"/>
</dbReference>
<dbReference type="GO" id="GO:0160148">
    <property type="term" value="F:tRNA pseudouridine(55) synthase activity"/>
    <property type="evidence" value="ECO:0007669"/>
    <property type="project" value="UniProtKB-EC"/>
</dbReference>
<dbReference type="SUPFAM" id="SSF55120">
    <property type="entry name" value="Pseudouridine synthase"/>
    <property type="match status" value="1"/>
</dbReference>
<sequence length="302" mass="34086">MNGVIPLEKEIGMTSSDCVYKLRKILHTKKIGHTGTLDPLVDGVLPICVGQATKLVNRLTGTPKEYEGEITLGISTGTEDREGDVVAQTKLDNAISDDKIKQVFASMHGDLIQIPPMYSAVRVNGKKLYEYARAGLEVERPQREIHIYDFHLIGTPEFDSEKGIQKIRFHVKCSKGTYVRTLAVQFGEALDLPAFMSQLTRTKSAGFELSETFKLSEIESMVKSKENDFIRSIDTVLDYIPEHELTEYEWEIGVLHGGFLDIDDADKNQELRVLKDGVSKALYKYDLDRKTWVPELMLLNND</sequence>
<dbReference type="CDD" id="cd02573">
    <property type="entry name" value="PseudoU_synth_EcTruB"/>
    <property type="match status" value="1"/>
</dbReference>
<dbReference type="Pfam" id="PF01509">
    <property type="entry name" value="TruB_N"/>
    <property type="match status" value="1"/>
</dbReference>
<feature type="active site" description="Nucleophile" evidence="5">
    <location>
        <position position="38"/>
    </location>
</feature>
<dbReference type="GO" id="GO:1990481">
    <property type="term" value="P:mRNA pseudouridine synthesis"/>
    <property type="evidence" value="ECO:0007669"/>
    <property type="project" value="TreeGrafter"/>
</dbReference>
<evidence type="ECO:0000313" key="8">
    <source>
        <dbReference type="Proteomes" id="UP000380386"/>
    </source>
</evidence>
<dbReference type="EMBL" id="VDFM01000001">
    <property type="protein sequence ID" value="MQS51522.1"/>
    <property type="molecule type" value="Genomic_DNA"/>
</dbReference>
<proteinExistence type="inferred from homology"/>
<dbReference type="GO" id="GO:0003723">
    <property type="term" value="F:RNA binding"/>
    <property type="evidence" value="ECO:0007669"/>
    <property type="project" value="InterPro"/>
</dbReference>
<dbReference type="PANTHER" id="PTHR13767">
    <property type="entry name" value="TRNA-PSEUDOURIDINE SYNTHASE"/>
    <property type="match status" value="1"/>
</dbReference>
<dbReference type="NCBIfam" id="TIGR00431">
    <property type="entry name" value="TruB"/>
    <property type="match status" value="1"/>
</dbReference>
<dbReference type="EC" id="5.4.99.25" evidence="5"/>